<dbReference type="Pfam" id="PF02902">
    <property type="entry name" value="Peptidase_C48"/>
    <property type="match status" value="1"/>
</dbReference>
<reference evidence="4" key="1">
    <citation type="journal article" date="2020" name="Nature">
        <title>Giant virus diversity and host interactions through global metagenomics.</title>
        <authorList>
            <person name="Schulz F."/>
            <person name="Roux S."/>
            <person name="Paez-Espino D."/>
            <person name="Jungbluth S."/>
            <person name="Walsh D.A."/>
            <person name="Denef V.J."/>
            <person name="McMahon K.D."/>
            <person name="Konstantinidis K.T."/>
            <person name="Eloe-Fadrosh E.A."/>
            <person name="Kyrpides N.C."/>
            <person name="Woyke T."/>
        </authorList>
    </citation>
    <scope>NUCLEOTIDE SEQUENCE</scope>
    <source>
        <strain evidence="4">GVMAG-S-ERX555967-130</strain>
    </source>
</reference>
<dbReference type="GO" id="GO:0006508">
    <property type="term" value="P:proteolysis"/>
    <property type="evidence" value="ECO:0007669"/>
    <property type="project" value="UniProtKB-KW"/>
</dbReference>
<evidence type="ECO:0000256" key="1">
    <source>
        <dbReference type="ARBA" id="ARBA00022670"/>
    </source>
</evidence>
<dbReference type="AlphaFoldDB" id="A0A6C0F722"/>
<keyword evidence="2" id="KW-0378">Hydrolase</keyword>
<evidence type="ECO:0000313" key="4">
    <source>
        <dbReference type="EMBL" id="QHT36651.1"/>
    </source>
</evidence>
<keyword evidence="1" id="KW-0645">Protease</keyword>
<dbReference type="Gene3D" id="3.40.395.10">
    <property type="entry name" value="Adenoviral Proteinase, Chain A"/>
    <property type="match status" value="1"/>
</dbReference>
<proteinExistence type="predicted"/>
<accession>A0A6C0F722</accession>
<evidence type="ECO:0000259" key="3">
    <source>
        <dbReference type="Pfam" id="PF02902"/>
    </source>
</evidence>
<name>A0A6C0F722_9ZZZZ</name>
<feature type="domain" description="Ubiquitin-like protease family profile" evidence="3">
    <location>
        <begin position="220"/>
        <end position="330"/>
    </location>
</feature>
<organism evidence="4">
    <name type="scientific">viral metagenome</name>
    <dbReference type="NCBI Taxonomy" id="1070528"/>
    <lineage>
        <taxon>unclassified sequences</taxon>
        <taxon>metagenomes</taxon>
        <taxon>organismal metagenomes</taxon>
    </lineage>
</organism>
<dbReference type="InterPro" id="IPR003653">
    <property type="entry name" value="Peptidase_C48_C"/>
</dbReference>
<dbReference type="EMBL" id="MN738786">
    <property type="protein sequence ID" value="QHT36651.1"/>
    <property type="molecule type" value="Genomic_DNA"/>
</dbReference>
<dbReference type="SUPFAM" id="SSF54001">
    <property type="entry name" value="Cysteine proteinases"/>
    <property type="match status" value="1"/>
</dbReference>
<dbReference type="GO" id="GO:0008234">
    <property type="term" value="F:cysteine-type peptidase activity"/>
    <property type="evidence" value="ECO:0007669"/>
    <property type="project" value="InterPro"/>
</dbReference>
<sequence>MNTHYSQELTGGHVGGYSKRLHNPKHCVKQNKHTGSCLDEDLIRKVAKILNMDTQLPCYTLHDMICKYLKESHGCDSESCMLTMSHLLKKLGNDKKRFIESFNPVMPKDWLQKKGKTVKKNKHKKKKRAKKKKIELRPEIAEVAPEDLPGEHVDQDALLSTDDITEYLKRQENNYPGFYSYGAVPIDFSDCSVSRPLCKFDCKTHLDNNQHQIGIVFNTDPHNKPGEHWISLYMDLQGKNYEYPAVYYFDSYGRKPPSRVQELIEKAQKQADECNTSLKYFYNDNQFQKHGSQCGMYAIHFLKEMASGKSFEEYLNSDVGDELMKQLRDDFFIDPNEM</sequence>
<protein>
    <recommendedName>
        <fullName evidence="3">Ubiquitin-like protease family profile domain-containing protein</fullName>
    </recommendedName>
</protein>
<dbReference type="InterPro" id="IPR038765">
    <property type="entry name" value="Papain-like_cys_pep_sf"/>
</dbReference>
<evidence type="ECO:0000256" key="2">
    <source>
        <dbReference type="ARBA" id="ARBA00022801"/>
    </source>
</evidence>